<comment type="caution">
    <text evidence="1">The sequence shown here is derived from an EMBL/GenBank/DDBJ whole genome shotgun (WGS) entry which is preliminary data.</text>
</comment>
<keyword evidence="2" id="KW-1185">Reference proteome</keyword>
<dbReference type="Gene3D" id="3.10.450.40">
    <property type="match status" value="1"/>
</dbReference>
<reference evidence="1 2" key="1">
    <citation type="submission" date="2018-12" db="EMBL/GenBank/DDBJ databases">
        <authorList>
            <person name="Yu L."/>
        </authorList>
    </citation>
    <scope>NUCLEOTIDE SEQUENCE [LARGE SCALE GENOMIC DNA]</scope>
    <source>
        <strain evidence="1 2">S5H2222</strain>
    </source>
</reference>
<name>A0A431UNK6_9BACI</name>
<protein>
    <submittedName>
        <fullName evidence="1">DUF2634 domain-containing protein</fullName>
    </submittedName>
</protein>
<sequence length="135" mass="15600">MIPQQIINDGLIADFEEEVQPSKTFKLNLERNRCVGFVDGLQAMEQAIFLMLSIERYDFLIYSWNYGVEFKDLIGKPSAYVASEVKSRIRECLLQDERITEVDSFEVIANKNKVHVNFVAHTIFGEVTAKKEVDY</sequence>
<evidence type="ECO:0000313" key="1">
    <source>
        <dbReference type="EMBL" id="RTQ91612.1"/>
    </source>
</evidence>
<gene>
    <name evidence="1" type="ORF">EKG35_13315</name>
</gene>
<organism evidence="1 2">
    <name type="scientific">Lysinibacillus telephonicus</name>
    <dbReference type="NCBI Taxonomy" id="1714840"/>
    <lineage>
        <taxon>Bacteria</taxon>
        <taxon>Bacillati</taxon>
        <taxon>Bacillota</taxon>
        <taxon>Bacilli</taxon>
        <taxon>Bacillales</taxon>
        <taxon>Bacillaceae</taxon>
        <taxon>Lysinibacillus</taxon>
    </lineage>
</organism>
<dbReference type="InterPro" id="IPR020288">
    <property type="entry name" value="Sheath_initiator"/>
</dbReference>
<evidence type="ECO:0000313" key="2">
    <source>
        <dbReference type="Proteomes" id="UP000276349"/>
    </source>
</evidence>
<dbReference type="EMBL" id="RXNR01000039">
    <property type="protein sequence ID" value="RTQ91612.1"/>
    <property type="molecule type" value="Genomic_DNA"/>
</dbReference>
<proteinExistence type="predicted"/>
<accession>A0A431UNK6</accession>
<dbReference type="Proteomes" id="UP000276349">
    <property type="component" value="Unassembled WGS sequence"/>
</dbReference>
<dbReference type="OrthoDB" id="89089at2"/>
<dbReference type="SUPFAM" id="SSF160719">
    <property type="entry name" value="gpW/gp25-like"/>
    <property type="match status" value="1"/>
</dbReference>
<dbReference type="AlphaFoldDB" id="A0A431UNK6"/>
<dbReference type="Pfam" id="PF10934">
    <property type="entry name" value="Sheath_initiator"/>
    <property type="match status" value="1"/>
</dbReference>
<dbReference type="RefSeq" id="WP_126294994.1">
    <property type="nucleotide sequence ID" value="NZ_CP155468.1"/>
</dbReference>